<dbReference type="Proteomes" id="UP000256838">
    <property type="component" value="Unassembled WGS sequence"/>
</dbReference>
<organism evidence="2 3">
    <name type="scientific">Trinickia dinghuensis</name>
    <dbReference type="NCBI Taxonomy" id="2291023"/>
    <lineage>
        <taxon>Bacteria</taxon>
        <taxon>Pseudomonadati</taxon>
        <taxon>Pseudomonadota</taxon>
        <taxon>Betaproteobacteria</taxon>
        <taxon>Burkholderiales</taxon>
        <taxon>Burkholderiaceae</taxon>
        <taxon>Trinickia</taxon>
    </lineage>
</organism>
<dbReference type="OrthoDB" id="9155646at2"/>
<name>A0A3D8JPA9_9BURK</name>
<gene>
    <name evidence="2" type="ORF">DWV00_32970</name>
</gene>
<dbReference type="Pfam" id="PF12434">
    <property type="entry name" value="Malate_DH"/>
    <property type="match status" value="1"/>
</dbReference>
<evidence type="ECO:0000259" key="1">
    <source>
        <dbReference type="Pfam" id="PF12434"/>
    </source>
</evidence>
<evidence type="ECO:0000313" key="3">
    <source>
        <dbReference type="Proteomes" id="UP000256838"/>
    </source>
</evidence>
<dbReference type="InterPro" id="IPR032683">
    <property type="entry name" value="Malate_DH"/>
</dbReference>
<accession>A0A3D8JPA9</accession>
<dbReference type="RefSeq" id="WP_147298035.1">
    <property type="nucleotide sequence ID" value="NZ_QRGA01000030.1"/>
</dbReference>
<evidence type="ECO:0000313" key="2">
    <source>
        <dbReference type="EMBL" id="RDU94652.1"/>
    </source>
</evidence>
<keyword evidence="3" id="KW-1185">Reference proteome</keyword>
<dbReference type="EMBL" id="QRGA01000030">
    <property type="protein sequence ID" value="RDU94652.1"/>
    <property type="molecule type" value="Genomic_DNA"/>
</dbReference>
<dbReference type="AlphaFoldDB" id="A0A3D8JPA9"/>
<proteinExistence type="predicted"/>
<reference evidence="2 3" key="1">
    <citation type="submission" date="2018-08" db="EMBL/GenBank/DDBJ databases">
        <title>Paraburkholderia sp. DHOM06 isolated from forest soil.</title>
        <authorList>
            <person name="Gao Z.-H."/>
            <person name="Qiu L.-H."/>
        </authorList>
    </citation>
    <scope>NUCLEOTIDE SEQUENCE [LARGE SCALE GENOMIC DNA]</scope>
    <source>
        <strain evidence="2 3">DHOM06</strain>
    </source>
</reference>
<protein>
    <recommendedName>
        <fullName evidence="1">Malate dehydrogenase enzyme N-terminal domain-containing protein</fullName>
    </recommendedName>
</protein>
<feature type="non-terminal residue" evidence="2">
    <location>
        <position position="42"/>
    </location>
</feature>
<comment type="caution">
    <text evidence="2">The sequence shown here is derived from an EMBL/GenBank/DDBJ whole genome shotgun (WGS) entry which is preliminary data.</text>
</comment>
<sequence length="42" mass="4645">MSTNSTTAKAKLREAALDYHEFPSPGKIAIAPTKQMINQRDL</sequence>
<feature type="domain" description="Malate dehydrogenase enzyme N-terminal" evidence="1">
    <location>
        <begin position="9"/>
        <end position="23"/>
    </location>
</feature>